<comment type="caution">
    <text evidence="2">The sequence shown here is derived from an EMBL/GenBank/DDBJ whole genome shotgun (WGS) entry which is preliminary data.</text>
</comment>
<name>A0A4R3NNE6_9HYPH</name>
<feature type="region of interest" description="Disordered" evidence="1">
    <location>
        <begin position="644"/>
        <end position="682"/>
    </location>
</feature>
<feature type="region of interest" description="Disordered" evidence="1">
    <location>
        <begin position="1"/>
        <end position="78"/>
    </location>
</feature>
<evidence type="ECO:0000313" key="2">
    <source>
        <dbReference type="EMBL" id="TCT36192.1"/>
    </source>
</evidence>
<feature type="region of interest" description="Disordered" evidence="1">
    <location>
        <begin position="574"/>
        <end position="623"/>
    </location>
</feature>
<gene>
    <name evidence="2" type="ORF">EDC90_102348</name>
</gene>
<keyword evidence="3" id="KW-1185">Reference proteome</keyword>
<evidence type="ECO:0000313" key="3">
    <source>
        <dbReference type="Proteomes" id="UP000295097"/>
    </source>
</evidence>
<feature type="compositionally biased region" description="Polar residues" evidence="1">
    <location>
        <begin position="54"/>
        <end position="64"/>
    </location>
</feature>
<evidence type="ECO:0000256" key="1">
    <source>
        <dbReference type="SAM" id="MobiDB-lite"/>
    </source>
</evidence>
<sequence length="682" mass="73604">MIEPDYTSQNTARTRVPFPSDRSESLARRRMPQLNAQNDGVHSATAAPSRTYVDASQTIEPTPQSDDEARPGPSGITPEQLQRAEHVYNASLMRRSGGEGGLALQVVAPPAPVVDAQAGGANVEDGDNPAKHIQKLIGFEGVKQQIFFQKVKTFDAQKSIDLREALSVIGTYLKADSASRANIEKLEYKVFNCIENIKKNRKDVVNLLNKQQNHKKEYYLDFRHHLAGKTSVGQFFARSATSSVLSSVIGAALQFMYAANSANGCQEAAETIRQQSNATDIGTLECRTSDFIGSAYLPADASAGVAVGADFIIGMSSGTLSGIVSGKNELDLQQQNRLNRLEQREGARTTSLQRMLNTAHNVVLPHLVNVLVRVVLDTGINSIAGSAGVVANLGRATAIHSAAEGADMAIDIVRDGFFHDSSEASRYWGKIAAQIMLPGTASQAVRSAIDGEGPSGYLRNILSYGIVSSALRKIPSVTLYNWREKNIPVDEKQGALNFRLCLLVGQLLDELDPNKLKAAIKPSRNQAEDEAALTSEVENARKLTLNLVNQLRNTMLKTQEDSPECTRATESLHQEIEDLNRSPESDVASASTLRRRNVARSNSSAAPSGVSNLSQALSGRVDATTPRVVSARDVVIEMNELPASASGSMRDTTVSGKRAQADISSASIQSDDDNASVFDRRF</sequence>
<organism evidence="2 3">
    <name type="scientific">Martelella mediterranea</name>
    <dbReference type="NCBI Taxonomy" id="293089"/>
    <lineage>
        <taxon>Bacteria</taxon>
        <taxon>Pseudomonadati</taxon>
        <taxon>Pseudomonadota</taxon>
        <taxon>Alphaproteobacteria</taxon>
        <taxon>Hyphomicrobiales</taxon>
        <taxon>Aurantimonadaceae</taxon>
        <taxon>Martelella</taxon>
    </lineage>
</organism>
<proteinExistence type="predicted"/>
<dbReference type="Proteomes" id="UP000295097">
    <property type="component" value="Unassembled WGS sequence"/>
</dbReference>
<feature type="compositionally biased region" description="Polar residues" evidence="1">
    <location>
        <begin position="645"/>
        <end position="655"/>
    </location>
</feature>
<feature type="compositionally biased region" description="Polar residues" evidence="1">
    <location>
        <begin position="1"/>
        <end position="13"/>
    </location>
</feature>
<dbReference type="AlphaFoldDB" id="A0A4R3NNE6"/>
<accession>A0A4R3NNE6</accession>
<feature type="compositionally biased region" description="Basic and acidic residues" evidence="1">
    <location>
        <begin position="574"/>
        <end position="584"/>
    </location>
</feature>
<protein>
    <submittedName>
        <fullName evidence="2">Uncharacterized protein</fullName>
    </submittedName>
</protein>
<dbReference type="EMBL" id="SMAR01000023">
    <property type="protein sequence ID" value="TCT36192.1"/>
    <property type="molecule type" value="Genomic_DNA"/>
</dbReference>
<feature type="compositionally biased region" description="Low complexity" evidence="1">
    <location>
        <begin position="599"/>
        <end position="608"/>
    </location>
</feature>
<reference evidence="2 3" key="1">
    <citation type="submission" date="2019-03" db="EMBL/GenBank/DDBJ databases">
        <title>Freshwater and sediment microbial communities from various areas in North America, analyzing microbe dynamics in response to fracking.</title>
        <authorList>
            <person name="Lamendella R."/>
        </authorList>
    </citation>
    <scope>NUCLEOTIDE SEQUENCE [LARGE SCALE GENOMIC DNA]</scope>
    <source>
        <strain evidence="2 3">175.2</strain>
    </source>
</reference>